<evidence type="ECO:0000313" key="3">
    <source>
        <dbReference type="Proteomes" id="UP000261875"/>
    </source>
</evidence>
<accession>A0A2U8I579</accession>
<proteinExistence type="predicted"/>
<sequence length="270" mass="30933">MGNILVRQSDMPVLIKGVVYDKTVYFAESKDSNCLRRFLEAILDFLNFSSALNDAKQQVKILMNETATNEEVMSAFNRLKELVPDGFKQNFVTYKYWSGRVLTIYAPTFEESQKTIFKRCLAPEVVASTGEEHKLEDTPPRQFLHSGAGTSGTQKFVTNENETKRYVIRPLKSVTDTKALIEVMISRSERARFAEELKCVMTYIAGFDPTDLLRATLVYSLRNLLDSEKRKQISDCNVNTLNEFIKKCEKSEGTSYEEPASRSYFSKDLW</sequence>
<evidence type="ECO:0000313" key="2">
    <source>
        <dbReference type="EMBL" id="AWK14326.1"/>
    </source>
</evidence>
<dbReference type="RefSeq" id="WP_072549577.1">
    <property type="nucleotide sequence ID" value="NZ_CP021659.1"/>
</dbReference>
<gene>
    <name evidence="2" type="ORF">CCS41_07340</name>
</gene>
<dbReference type="KEGG" id="fsm:CCS41_07340"/>
<feature type="region of interest" description="Disordered" evidence="1">
    <location>
        <begin position="131"/>
        <end position="155"/>
    </location>
</feature>
<name>A0A2U8I579_9GAMM</name>
<dbReference type="Proteomes" id="UP000261875">
    <property type="component" value="Chromosome"/>
</dbReference>
<organism evidence="2 3">
    <name type="scientific">Candidatus Fukatsuia symbiotica</name>
    <dbReference type="NCBI Taxonomy" id="1878942"/>
    <lineage>
        <taxon>Bacteria</taxon>
        <taxon>Pseudomonadati</taxon>
        <taxon>Pseudomonadota</taxon>
        <taxon>Gammaproteobacteria</taxon>
        <taxon>Enterobacterales</taxon>
        <taxon>Yersiniaceae</taxon>
        <taxon>Candidatus Fukatsuia</taxon>
    </lineage>
</organism>
<protein>
    <submittedName>
        <fullName evidence="2">Uncharacterized protein</fullName>
    </submittedName>
</protein>
<reference evidence="2 3" key="1">
    <citation type="submission" date="2017-05" db="EMBL/GenBank/DDBJ databases">
        <title>Genome sequence of Candidatus Fukatsuia symbiotica and Candidatus Hamiltonella defensa from Acyrthosiphon pisum strain 5D.</title>
        <authorList>
            <person name="Patel V.A."/>
            <person name="Chevignon G."/>
            <person name="Russell J.A."/>
            <person name="Oliver K.M."/>
        </authorList>
    </citation>
    <scope>NUCLEOTIDE SEQUENCE [LARGE SCALE GENOMIC DNA]</scope>
    <source>
        <strain evidence="2 3">5D</strain>
    </source>
</reference>
<keyword evidence="3" id="KW-1185">Reference proteome</keyword>
<dbReference type="AlphaFoldDB" id="A0A2U8I579"/>
<evidence type="ECO:0000256" key="1">
    <source>
        <dbReference type="SAM" id="MobiDB-lite"/>
    </source>
</evidence>
<dbReference type="STRING" id="1878942.GCA_900128755_00391"/>
<dbReference type="EMBL" id="CP021659">
    <property type="protein sequence ID" value="AWK14326.1"/>
    <property type="molecule type" value="Genomic_DNA"/>
</dbReference>